<feature type="region of interest" description="Disordered" evidence="1">
    <location>
        <begin position="20"/>
        <end position="57"/>
    </location>
</feature>
<name>A0A0N4YKH8_NIPBR</name>
<organism evidence="4">
    <name type="scientific">Nippostrongylus brasiliensis</name>
    <name type="common">Rat hookworm</name>
    <dbReference type="NCBI Taxonomy" id="27835"/>
    <lineage>
        <taxon>Eukaryota</taxon>
        <taxon>Metazoa</taxon>
        <taxon>Ecdysozoa</taxon>
        <taxon>Nematoda</taxon>
        <taxon>Chromadorea</taxon>
        <taxon>Rhabditida</taxon>
        <taxon>Rhabditina</taxon>
        <taxon>Rhabditomorpha</taxon>
        <taxon>Strongyloidea</taxon>
        <taxon>Heligmosomidae</taxon>
        <taxon>Nippostrongylus</taxon>
    </lineage>
</organism>
<protein>
    <submittedName>
        <fullName evidence="2 4">Uncharacterized protein</fullName>
    </submittedName>
</protein>
<dbReference type="WBParaSite" id="NBR_0001754701-mRNA-1">
    <property type="protein sequence ID" value="NBR_0001754701-mRNA-1"/>
    <property type="gene ID" value="NBR_0001754701"/>
</dbReference>
<dbReference type="Proteomes" id="UP000271162">
    <property type="component" value="Unassembled WGS sequence"/>
</dbReference>
<reference evidence="4" key="1">
    <citation type="submission" date="2017-02" db="UniProtKB">
        <authorList>
            <consortium name="WormBaseParasite"/>
        </authorList>
    </citation>
    <scope>IDENTIFICATION</scope>
</reference>
<evidence type="ECO:0000313" key="2">
    <source>
        <dbReference type="EMBL" id="VDL81205.1"/>
    </source>
</evidence>
<evidence type="ECO:0000256" key="1">
    <source>
        <dbReference type="SAM" id="MobiDB-lite"/>
    </source>
</evidence>
<dbReference type="AlphaFoldDB" id="A0A0N4YKH8"/>
<feature type="region of interest" description="Disordered" evidence="1">
    <location>
        <begin position="68"/>
        <end position="87"/>
    </location>
</feature>
<gene>
    <name evidence="2" type="ORF">NBR_LOCUS17548</name>
</gene>
<evidence type="ECO:0000313" key="3">
    <source>
        <dbReference type="Proteomes" id="UP000271162"/>
    </source>
</evidence>
<feature type="compositionally biased region" description="Basic and acidic residues" evidence="1">
    <location>
        <begin position="70"/>
        <end position="87"/>
    </location>
</feature>
<reference evidence="2 3" key="2">
    <citation type="submission" date="2018-11" db="EMBL/GenBank/DDBJ databases">
        <authorList>
            <consortium name="Pathogen Informatics"/>
        </authorList>
    </citation>
    <scope>NUCLEOTIDE SEQUENCE [LARGE SCALE GENOMIC DNA]</scope>
</reference>
<evidence type="ECO:0000313" key="4">
    <source>
        <dbReference type="WBParaSite" id="NBR_0001754701-mRNA-1"/>
    </source>
</evidence>
<proteinExistence type="predicted"/>
<keyword evidence="3" id="KW-1185">Reference proteome</keyword>
<accession>A0A0N4YKH8</accession>
<sequence length="87" mass="9912">MLPDPKRRVSVIRKVSSIRRRSLSATRKPLRHEDSEDSDAGFDQPPEVRLDRPSTPTVEEEHIAVFGESWHNDDGGKYEVGAQKRDS</sequence>
<dbReference type="EMBL" id="UYSL01022825">
    <property type="protein sequence ID" value="VDL81205.1"/>
    <property type="molecule type" value="Genomic_DNA"/>
</dbReference>